<accession>A0A9W6TQX8</accession>
<dbReference type="PANTHER" id="PTHR31569:SF4">
    <property type="entry name" value="SWIM-TYPE DOMAIN-CONTAINING PROTEIN"/>
    <property type="match status" value="1"/>
</dbReference>
<dbReference type="PANTHER" id="PTHR31569">
    <property type="entry name" value="SWIM-TYPE DOMAIN-CONTAINING PROTEIN"/>
    <property type="match status" value="1"/>
</dbReference>
<dbReference type="AlphaFoldDB" id="A0A9W6TQX8"/>
<keyword evidence="2" id="KW-1185">Reference proteome</keyword>
<evidence type="ECO:0000313" key="2">
    <source>
        <dbReference type="Proteomes" id="UP001165121"/>
    </source>
</evidence>
<organism evidence="1 2">
    <name type="scientific">Phytophthora fragariaefolia</name>
    <dbReference type="NCBI Taxonomy" id="1490495"/>
    <lineage>
        <taxon>Eukaryota</taxon>
        <taxon>Sar</taxon>
        <taxon>Stramenopiles</taxon>
        <taxon>Oomycota</taxon>
        <taxon>Peronosporomycetes</taxon>
        <taxon>Peronosporales</taxon>
        <taxon>Peronosporaceae</taxon>
        <taxon>Phytophthora</taxon>
    </lineage>
</organism>
<name>A0A9W6TQX8_9STRA</name>
<dbReference type="EMBL" id="BSXT01000114">
    <property type="protein sequence ID" value="GMF17977.1"/>
    <property type="molecule type" value="Genomic_DNA"/>
</dbReference>
<dbReference type="InterPro" id="IPR052579">
    <property type="entry name" value="Zinc_finger_SWIM"/>
</dbReference>
<dbReference type="OrthoDB" id="112803at2759"/>
<protein>
    <submittedName>
        <fullName evidence="1">Unnamed protein product</fullName>
    </submittedName>
</protein>
<proteinExistence type="predicted"/>
<evidence type="ECO:0000313" key="1">
    <source>
        <dbReference type="EMBL" id="GMF17977.1"/>
    </source>
</evidence>
<dbReference type="Proteomes" id="UP001165121">
    <property type="component" value="Unassembled WGS sequence"/>
</dbReference>
<sequence length="196" mass="22253">MEAARQKIIIAEVTNVARRKADLRKQVRFPGLPDSEIPLVPDKWEPYQRKYICTHGWKERERSTGKGTSHKFRRTDCPFQMLAQVVMRRDGTWGIAIKRKVYSHNHPIPEGTYRSYPGIRQVPADSALIPGIELLVDAEAKTSSIYNHIRENSNHRATMDDCGGAGVTKIDDVLRLTNGCPDYRLTEGVLRLSVGR</sequence>
<reference evidence="1" key="1">
    <citation type="submission" date="2023-04" db="EMBL/GenBank/DDBJ databases">
        <title>Phytophthora fragariaefolia NBRC 109709.</title>
        <authorList>
            <person name="Ichikawa N."/>
            <person name="Sato H."/>
            <person name="Tonouchi N."/>
        </authorList>
    </citation>
    <scope>NUCLEOTIDE SEQUENCE</scope>
    <source>
        <strain evidence="1">NBRC 109709</strain>
    </source>
</reference>
<gene>
    <name evidence="1" type="ORF">Pfra01_000143000</name>
</gene>
<comment type="caution">
    <text evidence="1">The sequence shown here is derived from an EMBL/GenBank/DDBJ whole genome shotgun (WGS) entry which is preliminary data.</text>
</comment>